<proteinExistence type="predicted"/>
<keyword evidence="2" id="KW-1185">Reference proteome</keyword>
<dbReference type="HOGENOM" id="CLU_1540085_0_0_1"/>
<sequence length="162" mass="18167">MSLGFKKESVADPDVIFGDLGAAPPASRPGAQYKLSSAPPSYFHNLPKAGLRLVFCDKPRTVGGYANIVTLVEQFCARKLAKKKPLEPDRMLVKLVLARDGSIPQAIPAHLYVIDWVPNAKYDPADVRWKDLEDLQEHEIWALRESQRLLVDGFEEFVPINR</sequence>
<dbReference type="OrthoDB" id="2780561at2759"/>
<name>S8E8T4_FOMSC</name>
<evidence type="ECO:0000313" key="2">
    <source>
        <dbReference type="Proteomes" id="UP000015241"/>
    </source>
</evidence>
<dbReference type="EMBL" id="KE504154">
    <property type="protein sequence ID" value="EPS99713.1"/>
    <property type="molecule type" value="Genomic_DNA"/>
</dbReference>
<reference evidence="1 2" key="1">
    <citation type="journal article" date="2012" name="Science">
        <title>The Paleozoic origin of enzymatic lignin decomposition reconstructed from 31 fungal genomes.</title>
        <authorList>
            <person name="Floudas D."/>
            <person name="Binder M."/>
            <person name="Riley R."/>
            <person name="Barry K."/>
            <person name="Blanchette R.A."/>
            <person name="Henrissat B."/>
            <person name="Martinez A.T."/>
            <person name="Otillar R."/>
            <person name="Spatafora J.W."/>
            <person name="Yadav J.S."/>
            <person name="Aerts A."/>
            <person name="Benoit I."/>
            <person name="Boyd A."/>
            <person name="Carlson A."/>
            <person name="Copeland A."/>
            <person name="Coutinho P.M."/>
            <person name="de Vries R.P."/>
            <person name="Ferreira P."/>
            <person name="Findley K."/>
            <person name="Foster B."/>
            <person name="Gaskell J."/>
            <person name="Glotzer D."/>
            <person name="Gorecki P."/>
            <person name="Heitman J."/>
            <person name="Hesse C."/>
            <person name="Hori C."/>
            <person name="Igarashi K."/>
            <person name="Jurgens J.A."/>
            <person name="Kallen N."/>
            <person name="Kersten P."/>
            <person name="Kohler A."/>
            <person name="Kuees U."/>
            <person name="Kumar T.K.A."/>
            <person name="Kuo A."/>
            <person name="LaButti K."/>
            <person name="Larrondo L.F."/>
            <person name="Lindquist E."/>
            <person name="Ling A."/>
            <person name="Lombard V."/>
            <person name="Lucas S."/>
            <person name="Lundell T."/>
            <person name="Martin R."/>
            <person name="McLaughlin D.J."/>
            <person name="Morgenstern I."/>
            <person name="Morin E."/>
            <person name="Murat C."/>
            <person name="Nagy L.G."/>
            <person name="Nolan M."/>
            <person name="Ohm R.A."/>
            <person name="Patyshakuliyeva A."/>
            <person name="Rokas A."/>
            <person name="Ruiz-Duenas F.J."/>
            <person name="Sabat G."/>
            <person name="Salamov A."/>
            <person name="Samejima M."/>
            <person name="Schmutz J."/>
            <person name="Slot J.C."/>
            <person name="St John F."/>
            <person name="Stenlid J."/>
            <person name="Sun H."/>
            <person name="Sun S."/>
            <person name="Syed K."/>
            <person name="Tsang A."/>
            <person name="Wiebenga A."/>
            <person name="Young D."/>
            <person name="Pisabarro A."/>
            <person name="Eastwood D.C."/>
            <person name="Martin F."/>
            <person name="Cullen D."/>
            <person name="Grigoriev I.V."/>
            <person name="Hibbett D.S."/>
        </authorList>
    </citation>
    <scope>NUCLEOTIDE SEQUENCE</scope>
    <source>
        <strain evidence="2">FP-58527</strain>
    </source>
</reference>
<dbReference type="Proteomes" id="UP000015241">
    <property type="component" value="Unassembled WGS sequence"/>
</dbReference>
<evidence type="ECO:0000313" key="1">
    <source>
        <dbReference type="EMBL" id="EPS99713.1"/>
    </source>
</evidence>
<organism evidence="1 2">
    <name type="scientific">Fomitopsis schrenkii</name>
    <name type="common">Brown rot fungus</name>
    <dbReference type="NCBI Taxonomy" id="2126942"/>
    <lineage>
        <taxon>Eukaryota</taxon>
        <taxon>Fungi</taxon>
        <taxon>Dikarya</taxon>
        <taxon>Basidiomycota</taxon>
        <taxon>Agaricomycotina</taxon>
        <taxon>Agaricomycetes</taxon>
        <taxon>Polyporales</taxon>
        <taxon>Fomitopsis</taxon>
    </lineage>
</organism>
<accession>S8E8T4</accession>
<dbReference type="InParanoid" id="S8E8T4"/>
<dbReference type="AlphaFoldDB" id="S8E8T4"/>
<protein>
    <submittedName>
        <fullName evidence="1">Uncharacterized protein</fullName>
    </submittedName>
</protein>
<gene>
    <name evidence="1" type="ORF">FOMPIDRAFT_89889</name>
</gene>